<sequence>MCVRNTSLHNSNPVLNLSFEQNNQLLRPAVGRRRKILFSSQFRVDVESSCGLRCSLHQYAVLVGYLCSIKKIVQYRITWTGIHSLHLSRGFITPIGNLNLPLGSFIKHI</sequence>
<organism evidence="1">
    <name type="scientific">Cacopsylla melanoneura</name>
    <dbReference type="NCBI Taxonomy" id="428564"/>
    <lineage>
        <taxon>Eukaryota</taxon>
        <taxon>Metazoa</taxon>
        <taxon>Ecdysozoa</taxon>
        <taxon>Arthropoda</taxon>
        <taxon>Hexapoda</taxon>
        <taxon>Insecta</taxon>
        <taxon>Pterygota</taxon>
        <taxon>Neoptera</taxon>
        <taxon>Paraneoptera</taxon>
        <taxon>Hemiptera</taxon>
        <taxon>Sternorrhyncha</taxon>
        <taxon>Psylloidea</taxon>
        <taxon>Psyllidae</taxon>
        <taxon>Psyllinae</taxon>
        <taxon>Cacopsylla</taxon>
    </lineage>
</organism>
<protein>
    <submittedName>
        <fullName evidence="1">Uncharacterized protein</fullName>
    </submittedName>
</protein>
<reference evidence="1" key="1">
    <citation type="submission" date="2021-05" db="EMBL/GenBank/DDBJ databases">
        <authorList>
            <person name="Alioto T."/>
            <person name="Alioto T."/>
            <person name="Gomez Garrido J."/>
        </authorList>
    </citation>
    <scope>NUCLEOTIDE SEQUENCE</scope>
</reference>
<accession>A0A8D8PSR6</accession>
<dbReference type="AlphaFoldDB" id="A0A8D8PSR6"/>
<dbReference type="EMBL" id="HBUF01028865">
    <property type="protein sequence ID" value="CAG6613882.1"/>
    <property type="molecule type" value="Transcribed_RNA"/>
</dbReference>
<evidence type="ECO:0000313" key="1">
    <source>
        <dbReference type="EMBL" id="CAG6613882.1"/>
    </source>
</evidence>
<proteinExistence type="predicted"/>
<name>A0A8D8PSR6_9HEMI</name>